<feature type="domain" description="ABC transmembrane type-1" evidence="10">
    <location>
        <begin position="64"/>
        <end position="278"/>
    </location>
</feature>
<feature type="region of interest" description="Disordered" evidence="9">
    <location>
        <begin position="310"/>
        <end position="329"/>
    </location>
</feature>
<dbReference type="InterPro" id="IPR000515">
    <property type="entry name" value="MetI-like"/>
</dbReference>
<feature type="compositionally biased region" description="Polar residues" evidence="9">
    <location>
        <begin position="311"/>
        <end position="321"/>
    </location>
</feature>
<dbReference type="GO" id="GO:0006865">
    <property type="term" value="P:amino acid transport"/>
    <property type="evidence" value="ECO:0007669"/>
    <property type="project" value="UniProtKB-KW"/>
</dbReference>
<dbReference type="GO" id="GO:0022857">
    <property type="term" value="F:transmembrane transporter activity"/>
    <property type="evidence" value="ECO:0007669"/>
    <property type="project" value="InterPro"/>
</dbReference>
<dbReference type="SUPFAM" id="SSF161098">
    <property type="entry name" value="MetI-like"/>
    <property type="match status" value="1"/>
</dbReference>
<evidence type="ECO:0000256" key="1">
    <source>
        <dbReference type="ARBA" id="ARBA00004651"/>
    </source>
</evidence>
<keyword evidence="7 8" id="KW-0472">Membrane</keyword>
<protein>
    <submittedName>
        <fullName evidence="11">Inner membrane amino-acid ABC transporter permease protein yecS</fullName>
    </submittedName>
</protein>
<keyword evidence="3" id="KW-1003">Cell membrane</keyword>
<reference evidence="11 12" key="1">
    <citation type="submission" date="2018-12" db="EMBL/GenBank/DDBJ databases">
        <authorList>
            <consortium name="Pathogen Informatics"/>
        </authorList>
    </citation>
    <scope>NUCLEOTIDE SEQUENCE [LARGE SCALE GENOMIC DNA]</scope>
    <source>
        <strain evidence="11 12">NCTC13354</strain>
    </source>
</reference>
<keyword evidence="6 8" id="KW-1133">Transmembrane helix</keyword>
<dbReference type="Gene3D" id="1.10.3720.10">
    <property type="entry name" value="MetI-like"/>
    <property type="match status" value="1"/>
</dbReference>
<evidence type="ECO:0000256" key="5">
    <source>
        <dbReference type="ARBA" id="ARBA00022970"/>
    </source>
</evidence>
<gene>
    <name evidence="11" type="primary">yecS</name>
    <name evidence="11" type="ORF">NCTC13354_00512</name>
</gene>
<evidence type="ECO:0000256" key="2">
    <source>
        <dbReference type="ARBA" id="ARBA00022448"/>
    </source>
</evidence>
<proteinExistence type="inferred from homology"/>
<feature type="transmembrane region" description="Helical" evidence="8">
    <location>
        <begin position="259"/>
        <end position="277"/>
    </location>
</feature>
<organism evidence="11 12">
    <name type="scientific">Trueperella bialowiezensis</name>
    <dbReference type="NCBI Taxonomy" id="312285"/>
    <lineage>
        <taxon>Bacteria</taxon>
        <taxon>Bacillati</taxon>
        <taxon>Actinomycetota</taxon>
        <taxon>Actinomycetes</taxon>
        <taxon>Actinomycetales</taxon>
        <taxon>Actinomycetaceae</taxon>
        <taxon>Trueperella</taxon>
    </lineage>
</organism>
<keyword evidence="2 8" id="KW-0813">Transport</keyword>
<keyword evidence="12" id="KW-1185">Reference proteome</keyword>
<dbReference type="KEGG" id="tbw:NCTC13354_00512"/>
<comment type="subcellular location">
    <subcellularLocation>
        <location evidence="1 8">Cell membrane</location>
        <topology evidence="1 8">Multi-pass membrane protein</topology>
    </subcellularLocation>
</comment>
<evidence type="ECO:0000259" key="10">
    <source>
        <dbReference type="PROSITE" id="PS50928"/>
    </source>
</evidence>
<keyword evidence="4 8" id="KW-0812">Transmembrane</keyword>
<keyword evidence="5" id="KW-0029">Amino-acid transport</keyword>
<comment type="similarity">
    <text evidence="8">Belongs to the binding-protein-dependent transport system permease family.</text>
</comment>
<sequence>MHRKKGESIELIDAVPVRHWGRYISALIAAIVAVMIANALITNPNWHWDVVWENLFRPEVMRAVGWTLALTVGAMVLGIIMAVTMAIMRRSTNPVLRGVAMAYIWFFRGTPIYTQLIFWGLIGTLYTTITVGIPWTSVEFFTIDPNRLVPGDLQRTMFIYAVLGLGLNEGAYLSEIVRSGLNSVDAGQEEAARALGMSRSQVLRRIIFPQAMRVIIPPTGNETISMLKTTSLVSAVPFTLDLTYVTNAMGFAALRPIPWLLIAVIWYLVITSVLMVGQHFIEQYYGKGVKDANVDTLSRRGKARLRKSRQAAINSAGTTSDDPFIEYTP</sequence>
<evidence type="ECO:0000256" key="4">
    <source>
        <dbReference type="ARBA" id="ARBA00022692"/>
    </source>
</evidence>
<feature type="transmembrane region" description="Helical" evidence="8">
    <location>
        <begin position="116"/>
        <end position="137"/>
    </location>
</feature>
<dbReference type="OrthoDB" id="92598at2"/>
<evidence type="ECO:0000256" key="6">
    <source>
        <dbReference type="ARBA" id="ARBA00022989"/>
    </source>
</evidence>
<feature type="transmembrane region" description="Helical" evidence="8">
    <location>
        <begin position="20"/>
        <end position="43"/>
    </location>
</feature>
<evidence type="ECO:0000256" key="8">
    <source>
        <dbReference type="RuleBase" id="RU363032"/>
    </source>
</evidence>
<dbReference type="Pfam" id="PF00528">
    <property type="entry name" value="BPD_transp_1"/>
    <property type="match status" value="1"/>
</dbReference>
<dbReference type="PROSITE" id="PS50928">
    <property type="entry name" value="ABC_TM1"/>
    <property type="match status" value="1"/>
</dbReference>
<evidence type="ECO:0000313" key="11">
    <source>
        <dbReference type="EMBL" id="VEI12818.1"/>
    </source>
</evidence>
<name>A0A3S4VF78_9ACTO</name>
<dbReference type="CDD" id="cd06261">
    <property type="entry name" value="TM_PBP2"/>
    <property type="match status" value="1"/>
</dbReference>
<dbReference type="PANTHER" id="PTHR30614:SF0">
    <property type="entry name" value="L-CYSTINE TRANSPORT SYSTEM PERMEASE PROTEIN TCYL"/>
    <property type="match status" value="1"/>
</dbReference>
<dbReference type="RefSeq" id="WP_126415993.1">
    <property type="nucleotide sequence ID" value="NZ_LR134476.1"/>
</dbReference>
<accession>A0A3S4VF78</accession>
<evidence type="ECO:0000313" key="12">
    <source>
        <dbReference type="Proteomes" id="UP000269542"/>
    </source>
</evidence>
<dbReference type="InterPro" id="IPR043429">
    <property type="entry name" value="ArtM/GltK/GlnP/TcyL/YhdX-like"/>
</dbReference>
<evidence type="ECO:0000256" key="9">
    <source>
        <dbReference type="SAM" id="MobiDB-lite"/>
    </source>
</evidence>
<dbReference type="PANTHER" id="PTHR30614">
    <property type="entry name" value="MEMBRANE COMPONENT OF AMINO ACID ABC TRANSPORTER"/>
    <property type="match status" value="1"/>
</dbReference>
<dbReference type="GO" id="GO:0043190">
    <property type="term" value="C:ATP-binding cassette (ABC) transporter complex"/>
    <property type="evidence" value="ECO:0007669"/>
    <property type="project" value="InterPro"/>
</dbReference>
<dbReference type="EMBL" id="LR134476">
    <property type="protein sequence ID" value="VEI12818.1"/>
    <property type="molecule type" value="Genomic_DNA"/>
</dbReference>
<dbReference type="AlphaFoldDB" id="A0A3S4VF78"/>
<dbReference type="InterPro" id="IPR035906">
    <property type="entry name" value="MetI-like_sf"/>
</dbReference>
<evidence type="ECO:0000256" key="3">
    <source>
        <dbReference type="ARBA" id="ARBA00022475"/>
    </source>
</evidence>
<evidence type="ECO:0000256" key="7">
    <source>
        <dbReference type="ARBA" id="ARBA00023136"/>
    </source>
</evidence>
<feature type="transmembrane region" description="Helical" evidence="8">
    <location>
        <begin position="63"/>
        <end position="87"/>
    </location>
</feature>
<dbReference type="NCBIfam" id="TIGR01726">
    <property type="entry name" value="HEQRo_perm_3TM"/>
    <property type="match status" value="1"/>
</dbReference>
<dbReference type="Proteomes" id="UP000269542">
    <property type="component" value="Chromosome"/>
</dbReference>
<dbReference type="InterPro" id="IPR010065">
    <property type="entry name" value="AA_ABC_transptr_permease_3TM"/>
</dbReference>